<protein>
    <submittedName>
        <fullName evidence="4">30S ribosomal protein S18</fullName>
    </submittedName>
</protein>
<reference evidence="2 3" key="2">
    <citation type="submission" date="2018-11" db="EMBL/GenBank/DDBJ databases">
        <authorList>
            <consortium name="Pathogen Informatics"/>
        </authorList>
    </citation>
    <scope>NUCLEOTIDE SEQUENCE [LARGE SCALE GENOMIC DNA]</scope>
</reference>
<name>A0A0M3KAJ4_ANISI</name>
<evidence type="ECO:0000313" key="3">
    <source>
        <dbReference type="Proteomes" id="UP000267096"/>
    </source>
</evidence>
<feature type="region of interest" description="Disordered" evidence="1">
    <location>
        <begin position="1"/>
        <end position="44"/>
    </location>
</feature>
<feature type="compositionally biased region" description="Basic and acidic residues" evidence="1">
    <location>
        <begin position="1"/>
        <end position="10"/>
    </location>
</feature>
<evidence type="ECO:0000313" key="2">
    <source>
        <dbReference type="EMBL" id="VDK60279.1"/>
    </source>
</evidence>
<dbReference type="WBParaSite" id="ASIM_0001799001-mRNA-1">
    <property type="protein sequence ID" value="ASIM_0001799001-mRNA-1"/>
    <property type="gene ID" value="ASIM_0001799001"/>
</dbReference>
<keyword evidence="3" id="KW-1185">Reference proteome</keyword>
<gene>
    <name evidence="2" type="ORF">ASIM_LOCUS17392</name>
</gene>
<dbReference type="AlphaFoldDB" id="A0A0M3KAJ4"/>
<proteinExistence type="predicted"/>
<accession>A0A0M3KAJ4</accession>
<evidence type="ECO:0000313" key="4">
    <source>
        <dbReference type="WBParaSite" id="ASIM_0001799001-mRNA-1"/>
    </source>
</evidence>
<dbReference type="Proteomes" id="UP000267096">
    <property type="component" value="Unassembled WGS sequence"/>
</dbReference>
<sequence>MGQMKDEMRRQMLFKGARRIDRRQTDRVNTTQETCAKRNSRILR</sequence>
<evidence type="ECO:0000256" key="1">
    <source>
        <dbReference type="SAM" id="MobiDB-lite"/>
    </source>
</evidence>
<dbReference type="EMBL" id="UYRR01034069">
    <property type="protein sequence ID" value="VDK60279.1"/>
    <property type="molecule type" value="Genomic_DNA"/>
</dbReference>
<reference evidence="4" key="1">
    <citation type="submission" date="2017-02" db="UniProtKB">
        <authorList>
            <consortium name="WormBaseParasite"/>
        </authorList>
    </citation>
    <scope>IDENTIFICATION</scope>
</reference>
<organism evidence="4">
    <name type="scientific">Anisakis simplex</name>
    <name type="common">Herring worm</name>
    <dbReference type="NCBI Taxonomy" id="6269"/>
    <lineage>
        <taxon>Eukaryota</taxon>
        <taxon>Metazoa</taxon>
        <taxon>Ecdysozoa</taxon>
        <taxon>Nematoda</taxon>
        <taxon>Chromadorea</taxon>
        <taxon>Rhabditida</taxon>
        <taxon>Spirurina</taxon>
        <taxon>Ascaridomorpha</taxon>
        <taxon>Ascaridoidea</taxon>
        <taxon>Anisakidae</taxon>
        <taxon>Anisakis</taxon>
        <taxon>Anisakis simplex complex</taxon>
    </lineage>
</organism>